<dbReference type="AlphaFoldDB" id="A0A9N9F4V9"/>
<evidence type="ECO:0000313" key="2">
    <source>
        <dbReference type="Proteomes" id="UP000789570"/>
    </source>
</evidence>
<gene>
    <name evidence="1" type="ORF">FCALED_LOCUS4184</name>
</gene>
<protein>
    <submittedName>
        <fullName evidence="1">8571_t:CDS:1</fullName>
    </submittedName>
</protein>
<comment type="caution">
    <text evidence="1">The sequence shown here is derived from an EMBL/GenBank/DDBJ whole genome shotgun (WGS) entry which is preliminary data.</text>
</comment>
<sequence>MDVDELSKMIYLKNKNNSKNLDDISAPILITSIKGLKCFTSFASFHENLIESNNMLAFGREISKNLNTSVHQFYESSINFDNILAPNRAI</sequence>
<name>A0A9N9F4V9_9GLOM</name>
<dbReference type="EMBL" id="CAJVPQ010000793">
    <property type="protein sequence ID" value="CAG8510724.1"/>
    <property type="molecule type" value="Genomic_DNA"/>
</dbReference>
<keyword evidence="2" id="KW-1185">Reference proteome</keyword>
<proteinExistence type="predicted"/>
<evidence type="ECO:0000313" key="1">
    <source>
        <dbReference type="EMBL" id="CAG8510724.1"/>
    </source>
</evidence>
<accession>A0A9N9F4V9</accession>
<organism evidence="1 2">
    <name type="scientific">Funneliformis caledonium</name>
    <dbReference type="NCBI Taxonomy" id="1117310"/>
    <lineage>
        <taxon>Eukaryota</taxon>
        <taxon>Fungi</taxon>
        <taxon>Fungi incertae sedis</taxon>
        <taxon>Mucoromycota</taxon>
        <taxon>Glomeromycotina</taxon>
        <taxon>Glomeromycetes</taxon>
        <taxon>Glomerales</taxon>
        <taxon>Glomeraceae</taxon>
        <taxon>Funneliformis</taxon>
    </lineage>
</organism>
<dbReference type="Proteomes" id="UP000789570">
    <property type="component" value="Unassembled WGS sequence"/>
</dbReference>
<reference evidence="1" key="1">
    <citation type="submission" date="2021-06" db="EMBL/GenBank/DDBJ databases">
        <authorList>
            <person name="Kallberg Y."/>
            <person name="Tangrot J."/>
            <person name="Rosling A."/>
        </authorList>
    </citation>
    <scope>NUCLEOTIDE SEQUENCE</scope>
    <source>
        <strain evidence="1">UK204</strain>
    </source>
</reference>